<protein>
    <recommendedName>
        <fullName evidence="3">SRPBCC family protein</fullName>
    </recommendedName>
</protein>
<gene>
    <name evidence="1" type="ORF">BST47_17990</name>
</gene>
<keyword evidence="2" id="KW-1185">Reference proteome</keyword>
<dbReference type="AlphaFoldDB" id="A0A1X0JLZ7"/>
<evidence type="ECO:0000313" key="2">
    <source>
        <dbReference type="Proteomes" id="UP000192411"/>
    </source>
</evidence>
<comment type="caution">
    <text evidence="1">The sequence shown here is derived from an EMBL/GenBank/DDBJ whole genome shotgun (WGS) entry which is preliminary data.</text>
</comment>
<evidence type="ECO:0008006" key="3">
    <source>
        <dbReference type="Google" id="ProtNLM"/>
    </source>
</evidence>
<dbReference type="RefSeq" id="WP_083126939.1">
    <property type="nucleotide sequence ID" value="NZ_MVIM01000009.1"/>
</dbReference>
<reference evidence="1 2" key="1">
    <citation type="submission" date="2017-02" db="EMBL/GenBank/DDBJ databases">
        <title>The new phylogeny of genus Mycobacterium.</title>
        <authorList>
            <person name="Tortoli E."/>
            <person name="Trovato A."/>
            <person name="Cirillo D.M."/>
        </authorList>
    </citation>
    <scope>NUCLEOTIDE SEQUENCE [LARGE SCALE GENOMIC DNA]</scope>
    <source>
        <strain evidence="1 2">DSM 44338</strain>
    </source>
</reference>
<dbReference type="Proteomes" id="UP000192411">
    <property type="component" value="Unassembled WGS sequence"/>
</dbReference>
<name>A0A1X0JLZ7_9MYCO</name>
<dbReference type="EMBL" id="MVIM01000009">
    <property type="protein sequence ID" value="ORB63923.1"/>
    <property type="molecule type" value="Genomic_DNA"/>
</dbReference>
<organism evidence="1 2">
    <name type="scientific">Mycolicibacterium tusciae</name>
    <dbReference type="NCBI Taxonomy" id="75922"/>
    <lineage>
        <taxon>Bacteria</taxon>
        <taxon>Bacillati</taxon>
        <taxon>Actinomycetota</taxon>
        <taxon>Actinomycetes</taxon>
        <taxon>Mycobacteriales</taxon>
        <taxon>Mycobacteriaceae</taxon>
        <taxon>Mycolicibacterium</taxon>
    </lineage>
</organism>
<proteinExistence type="predicted"/>
<dbReference type="STRING" id="75922.BST47_17990"/>
<evidence type="ECO:0000313" key="1">
    <source>
        <dbReference type="EMBL" id="ORB63923.1"/>
    </source>
</evidence>
<sequence length="236" mass="26577">MGKRRPWLAGPMAAVGVIALYRRELRPWMYAWGADDGEITATLPGDELVAAGTARTTRALTIDAPVRFVWPWLVQIGESRGGFYSYSLLERMVGAQIHNANTVHPEWQDLHVGDTVWLARRYGERARQVVAAVESESHLVLVSPVDFERVQRGEKASGAWAFCLRRQNAWTRLLVRGTGGAIGHAAFDVVHFVMEQKMMRGLRDRAERQRRDDVVDHMTHHRCDRGRIAAGSRPSA</sequence>
<accession>A0A1X0JLZ7</accession>